<organism evidence="2 3">
    <name type="scientific">Riccia fluitans</name>
    <dbReference type="NCBI Taxonomy" id="41844"/>
    <lineage>
        <taxon>Eukaryota</taxon>
        <taxon>Viridiplantae</taxon>
        <taxon>Streptophyta</taxon>
        <taxon>Embryophyta</taxon>
        <taxon>Marchantiophyta</taxon>
        <taxon>Marchantiopsida</taxon>
        <taxon>Marchantiidae</taxon>
        <taxon>Marchantiales</taxon>
        <taxon>Ricciaceae</taxon>
        <taxon>Riccia</taxon>
    </lineage>
</organism>
<dbReference type="Proteomes" id="UP001605036">
    <property type="component" value="Unassembled WGS sequence"/>
</dbReference>
<dbReference type="AlphaFoldDB" id="A0ABD1YA34"/>
<sequence>MGDLAGRTMVGHGDRARRPPSHCPTGEAGGRSGWAGVLRLAAIALQAGVALKCPVGHSRVGEVRGGKSL</sequence>
<gene>
    <name evidence="2" type="ORF">R1flu_003836</name>
</gene>
<proteinExistence type="predicted"/>
<reference evidence="2 3" key="1">
    <citation type="submission" date="2024-09" db="EMBL/GenBank/DDBJ databases">
        <title>Chromosome-scale assembly of Riccia fluitans.</title>
        <authorList>
            <person name="Paukszto L."/>
            <person name="Sawicki J."/>
            <person name="Karawczyk K."/>
            <person name="Piernik-Szablinska J."/>
            <person name="Szczecinska M."/>
            <person name="Mazdziarz M."/>
        </authorList>
    </citation>
    <scope>NUCLEOTIDE SEQUENCE [LARGE SCALE GENOMIC DNA]</scope>
    <source>
        <strain evidence="2">Rf_01</strain>
        <tissue evidence="2">Aerial parts of the thallus</tissue>
    </source>
</reference>
<protein>
    <submittedName>
        <fullName evidence="2">Uncharacterized protein</fullName>
    </submittedName>
</protein>
<accession>A0ABD1YA34</accession>
<evidence type="ECO:0000313" key="2">
    <source>
        <dbReference type="EMBL" id="KAL2623631.1"/>
    </source>
</evidence>
<name>A0ABD1YA34_9MARC</name>
<comment type="caution">
    <text evidence="2">The sequence shown here is derived from an EMBL/GenBank/DDBJ whole genome shotgun (WGS) entry which is preliminary data.</text>
</comment>
<evidence type="ECO:0000313" key="3">
    <source>
        <dbReference type="Proteomes" id="UP001605036"/>
    </source>
</evidence>
<keyword evidence="3" id="KW-1185">Reference proteome</keyword>
<feature type="region of interest" description="Disordered" evidence="1">
    <location>
        <begin position="1"/>
        <end position="29"/>
    </location>
</feature>
<evidence type="ECO:0000256" key="1">
    <source>
        <dbReference type="SAM" id="MobiDB-lite"/>
    </source>
</evidence>
<dbReference type="EMBL" id="JBHFFA010000006">
    <property type="protein sequence ID" value="KAL2623631.1"/>
    <property type="molecule type" value="Genomic_DNA"/>
</dbReference>